<dbReference type="Pfam" id="PF07058">
    <property type="entry name" value="MAP70"/>
    <property type="match status" value="1"/>
</dbReference>
<keyword evidence="6" id="KW-0206">Cytoskeleton</keyword>
<gene>
    <name evidence="9" type="ORF">CKAN_02377500</name>
</gene>
<evidence type="ECO:0000256" key="7">
    <source>
        <dbReference type="SAM" id="Coils"/>
    </source>
</evidence>
<feature type="coiled-coil region" evidence="7">
    <location>
        <begin position="159"/>
        <end position="238"/>
    </location>
</feature>
<name>A0A443PUP4_9MAGN</name>
<evidence type="ECO:0000256" key="6">
    <source>
        <dbReference type="ARBA" id="ARBA00023212"/>
    </source>
</evidence>
<reference evidence="9 10" key="1">
    <citation type="journal article" date="2019" name="Nat. Plants">
        <title>Stout camphor tree genome fills gaps in understanding of flowering plant genome evolution.</title>
        <authorList>
            <person name="Chaw S.M."/>
            <person name="Liu Y.C."/>
            <person name="Wu Y.W."/>
            <person name="Wang H.Y."/>
            <person name="Lin C.I."/>
            <person name="Wu C.S."/>
            <person name="Ke H.M."/>
            <person name="Chang L.Y."/>
            <person name="Hsu C.Y."/>
            <person name="Yang H.T."/>
            <person name="Sudianto E."/>
            <person name="Hsu M.H."/>
            <person name="Wu K.P."/>
            <person name="Wang L.N."/>
            <person name="Leebens-Mack J.H."/>
            <person name="Tsai I.J."/>
        </authorList>
    </citation>
    <scope>NUCLEOTIDE SEQUENCE [LARGE SCALE GENOMIC DNA]</scope>
    <source>
        <strain evidence="10">cv. Chaw 1501</strain>
        <tissue evidence="9">Young leaves</tissue>
    </source>
</reference>
<evidence type="ECO:0000313" key="10">
    <source>
        <dbReference type="Proteomes" id="UP000283530"/>
    </source>
</evidence>
<dbReference type="AlphaFoldDB" id="A0A443PUP4"/>
<accession>A0A443PUP4</accession>
<feature type="region of interest" description="Disordered" evidence="8">
    <location>
        <begin position="464"/>
        <end position="489"/>
    </location>
</feature>
<keyword evidence="5 7" id="KW-0175">Coiled coil</keyword>
<dbReference type="PANTHER" id="PTHR31246">
    <property type="entry name" value="MICROTUBULE-ASSOCIATED PROTEIN 70-2"/>
    <property type="match status" value="1"/>
</dbReference>
<dbReference type="PANTHER" id="PTHR31246:SF32">
    <property type="entry name" value="MICROTUBULE-ASSOCIATED PROTEIN 70-1"/>
    <property type="match status" value="1"/>
</dbReference>
<evidence type="ECO:0000256" key="2">
    <source>
        <dbReference type="ARBA" id="ARBA00008825"/>
    </source>
</evidence>
<evidence type="ECO:0000256" key="3">
    <source>
        <dbReference type="ARBA" id="ARBA00022490"/>
    </source>
</evidence>
<proteinExistence type="inferred from homology"/>
<keyword evidence="4" id="KW-0493">Microtubule</keyword>
<dbReference type="STRING" id="337451.A0A443PUP4"/>
<dbReference type="OrthoDB" id="2014495at2759"/>
<dbReference type="Proteomes" id="UP000283530">
    <property type="component" value="Unassembled WGS sequence"/>
</dbReference>
<keyword evidence="10" id="KW-1185">Reference proteome</keyword>
<protein>
    <submittedName>
        <fullName evidence="9">Microtubule-associated protein 70-1</fullName>
    </submittedName>
</protein>
<feature type="compositionally biased region" description="Basic and acidic residues" evidence="8">
    <location>
        <begin position="478"/>
        <end position="489"/>
    </location>
</feature>
<dbReference type="GO" id="GO:0007010">
    <property type="term" value="P:cytoskeleton organization"/>
    <property type="evidence" value="ECO:0007669"/>
    <property type="project" value="InterPro"/>
</dbReference>
<evidence type="ECO:0000256" key="5">
    <source>
        <dbReference type="ARBA" id="ARBA00023054"/>
    </source>
</evidence>
<dbReference type="InterPro" id="IPR009768">
    <property type="entry name" value="MAP70"/>
</dbReference>
<comment type="similarity">
    <text evidence="2">Belongs to the MAP70 family.</text>
</comment>
<organism evidence="9 10">
    <name type="scientific">Cinnamomum micranthum f. kanehirae</name>
    <dbReference type="NCBI Taxonomy" id="337451"/>
    <lineage>
        <taxon>Eukaryota</taxon>
        <taxon>Viridiplantae</taxon>
        <taxon>Streptophyta</taxon>
        <taxon>Embryophyta</taxon>
        <taxon>Tracheophyta</taxon>
        <taxon>Spermatophyta</taxon>
        <taxon>Magnoliopsida</taxon>
        <taxon>Magnoliidae</taxon>
        <taxon>Laurales</taxon>
        <taxon>Lauraceae</taxon>
        <taxon>Cinnamomum</taxon>
    </lineage>
</organism>
<feature type="region of interest" description="Disordered" evidence="8">
    <location>
        <begin position="570"/>
        <end position="602"/>
    </location>
</feature>
<sequence>MAAENHGTSNSREFGSELDSSLGHSIMTHSSSFRAEMKTGALMTTTTTTKNKCLKQSSLDEDDFINLLHGSDPVKIELNRLENDVRDKDRELIEAHNEIKALRLTERAKERALAVNLEIKRISDDKKAALAAQFAAEATLRRVHAAQKDEELPPLEAIIAPLEAEIKLVRQELAKLQDDKRALERLTKSKEAALLDAEKEVQLAKVKASLVDDLQNKNQELMKQIEISQEEYKILDKMHRHKVIEVEKLGQTVHQLEEALLSGAAAANAVRDYQRQVNELMGEKKTLERTLSRAKATENRVAVVVANEWKDANDKVMPVKQWLEERRILMGEMQQLRDKLSKAERTAKTEAQLKEKFQLRLKVVEDILKSLHSGSRSSELRSNSNGIPRRLGGAEISSGLLSSGIAVRKSPASLGRSLTLSRASSTLLKHTKVVSKSFDAGISMDKDQNSFKSLGDVYDSKYNRDESDGLSTSGTSVDTEKKGSNDKQSDAVEAMAEDFVSGLLYDFLQKEVISLRKACHDKDESLKEKDNAIEMLSKKVDTLTKAMEVEAKKVRREKAAMEKEVASLRVEKEHEQKPKCFNSSKGLANNLHVPSGRNSRTT</sequence>
<dbReference type="GO" id="GO:0008017">
    <property type="term" value="F:microtubule binding"/>
    <property type="evidence" value="ECO:0007669"/>
    <property type="project" value="InterPro"/>
</dbReference>
<evidence type="ECO:0000256" key="8">
    <source>
        <dbReference type="SAM" id="MobiDB-lite"/>
    </source>
</evidence>
<evidence type="ECO:0000256" key="4">
    <source>
        <dbReference type="ARBA" id="ARBA00022701"/>
    </source>
</evidence>
<dbReference type="EMBL" id="QPKB01000011">
    <property type="protein sequence ID" value="RWR94479.1"/>
    <property type="molecule type" value="Genomic_DNA"/>
</dbReference>
<feature type="coiled-coil region" evidence="7">
    <location>
        <begin position="270"/>
        <end position="353"/>
    </location>
</feature>
<keyword evidence="3" id="KW-0963">Cytoplasm</keyword>
<comment type="caution">
    <text evidence="9">The sequence shown here is derived from an EMBL/GenBank/DDBJ whole genome shotgun (WGS) entry which is preliminary data.</text>
</comment>
<dbReference type="GO" id="GO:0005874">
    <property type="term" value="C:microtubule"/>
    <property type="evidence" value="ECO:0007669"/>
    <property type="project" value="UniProtKB-KW"/>
</dbReference>
<evidence type="ECO:0000256" key="1">
    <source>
        <dbReference type="ARBA" id="ARBA00004245"/>
    </source>
</evidence>
<comment type="subcellular location">
    <subcellularLocation>
        <location evidence="1">Cytoplasm</location>
        <location evidence="1">Cytoskeleton</location>
    </subcellularLocation>
</comment>
<evidence type="ECO:0000313" key="9">
    <source>
        <dbReference type="EMBL" id="RWR94479.1"/>
    </source>
</evidence>